<protein>
    <submittedName>
        <fullName evidence="1">Uncharacterized protein</fullName>
    </submittedName>
</protein>
<dbReference type="EMBL" id="JAVDRP010000012">
    <property type="protein sequence ID" value="MDR6411590.1"/>
    <property type="molecule type" value="Genomic_DNA"/>
</dbReference>
<organism evidence="1 2">
    <name type="scientific">Paraburkholderia terricola</name>
    <dbReference type="NCBI Taxonomy" id="169427"/>
    <lineage>
        <taxon>Bacteria</taxon>
        <taxon>Pseudomonadati</taxon>
        <taxon>Pseudomonadota</taxon>
        <taxon>Betaproteobacteria</taxon>
        <taxon>Burkholderiales</taxon>
        <taxon>Burkholderiaceae</taxon>
        <taxon>Paraburkholderia</taxon>
    </lineage>
</organism>
<proteinExistence type="predicted"/>
<evidence type="ECO:0000313" key="2">
    <source>
        <dbReference type="Proteomes" id="UP001264340"/>
    </source>
</evidence>
<gene>
    <name evidence="1" type="ORF">J2804_005024</name>
</gene>
<comment type="caution">
    <text evidence="1">The sequence shown here is derived from an EMBL/GenBank/DDBJ whole genome shotgun (WGS) entry which is preliminary data.</text>
</comment>
<sequence length="200" mass="22638">SATSGPTSTTFITTGASIRRQAVCHRHGAKLRFFRNSPLGCPGLLDHYTPTFLCRPQRKVGKRKRLTPLILKWIPWLGGGSGASGIRALAHSALVTQQSFFRRRCARRRGASSLRFGVWARRSRRLPRRENFHCFPGQTRSRRTQCGELMTAWSLTRNMTNGRSHRCTQMGMSRCYRNGFAQQRASIAAGHSHEAPRRCQ</sequence>
<feature type="non-terminal residue" evidence="1">
    <location>
        <position position="1"/>
    </location>
</feature>
<accession>A0ABU1LYM8</accession>
<evidence type="ECO:0000313" key="1">
    <source>
        <dbReference type="EMBL" id="MDR6411590.1"/>
    </source>
</evidence>
<reference evidence="1 2" key="1">
    <citation type="submission" date="2023-07" db="EMBL/GenBank/DDBJ databases">
        <title>Sorghum-associated microbial communities from plants grown in Nebraska, USA.</title>
        <authorList>
            <person name="Schachtman D."/>
        </authorList>
    </citation>
    <scope>NUCLEOTIDE SEQUENCE [LARGE SCALE GENOMIC DNA]</scope>
    <source>
        <strain evidence="1 2">DS1316</strain>
    </source>
</reference>
<dbReference type="Proteomes" id="UP001264340">
    <property type="component" value="Unassembled WGS sequence"/>
</dbReference>
<keyword evidence="2" id="KW-1185">Reference proteome</keyword>
<name>A0ABU1LYM8_9BURK</name>